<evidence type="ECO:0000313" key="3">
    <source>
        <dbReference type="Proteomes" id="UP000283433"/>
    </source>
</evidence>
<accession>A0A419S4Z5</accession>
<sequence>MSNRVEDRYLAEEAPLLAGIPKHQVFTTPEGYFENLESQINRNVLLESLRGQTPFELPEAYFSQLEAQLVARTKLETTLSGTNEGFSVPPAYFVTAQNRILQKTTGLQDAKIRRFNFAKYAAAACILLTTFAGGYFNVARNTSVTYQLSKVPAKEIERYLTQHPENNDVPMLLENIDEDFDFDFTTPEVETLN</sequence>
<dbReference type="AlphaFoldDB" id="A0A419S4Z5"/>
<evidence type="ECO:0000256" key="1">
    <source>
        <dbReference type="SAM" id="Phobius"/>
    </source>
</evidence>
<evidence type="ECO:0000313" key="2">
    <source>
        <dbReference type="EMBL" id="RKD15040.1"/>
    </source>
</evidence>
<name>A0A419S4Z5_9SPHI</name>
<keyword evidence="1" id="KW-0472">Membrane</keyword>
<feature type="transmembrane region" description="Helical" evidence="1">
    <location>
        <begin position="117"/>
        <end position="136"/>
    </location>
</feature>
<dbReference type="EMBL" id="MBTA01000025">
    <property type="protein sequence ID" value="RKD15040.1"/>
    <property type="molecule type" value="Genomic_DNA"/>
</dbReference>
<keyword evidence="3" id="KW-1185">Reference proteome</keyword>
<gene>
    <name evidence="2" type="ORF">BCY91_05790</name>
</gene>
<dbReference type="RefSeq" id="WP_120181905.1">
    <property type="nucleotide sequence ID" value="NZ_MBTA01000025.1"/>
</dbReference>
<reference evidence="2 3" key="1">
    <citation type="submission" date="2016-07" db="EMBL/GenBank/DDBJ databases">
        <title>Genome of Pelobium manganitolerans.</title>
        <authorList>
            <person name="Wu S."/>
            <person name="Wang G."/>
        </authorList>
    </citation>
    <scope>NUCLEOTIDE SEQUENCE [LARGE SCALE GENOMIC DNA]</scope>
    <source>
        <strain evidence="2 3">YS-25</strain>
    </source>
</reference>
<organism evidence="2 3">
    <name type="scientific">Pelobium manganitolerans</name>
    <dbReference type="NCBI Taxonomy" id="1842495"/>
    <lineage>
        <taxon>Bacteria</taxon>
        <taxon>Pseudomonadati</taxon>
        <taxon>Bacteroidota</taxon>
        <taxon>Sphingobacteriia</taxon>
        <taxon>Sphingobacteriales</taxon>
        <taxon>Sphingobacteriaceae</taxon>
        <taxon>Pelobium</taxon>
    </lineage>
</organism>
<keyword evidence="1" id="KW-0812">Transmembrane</keyword>
<dbReference type="Proteomes" id="UP000283433">
    <property type="component" value="Unassembled WGS sequence"/>
</dbReference>
<protein>
    <submittedName>
        <fullName evidence="2">Uncharacterized protein</fullName>
    </submittedName>
</protein>
<proteinExistence type="predicted"/>
<keyword evidence="1" id="KW-1133">Transmembrane helix</keyword>
<dbReference type="OrthoDB" id="677448at2"/>
<comment type="caution">
    <text evidence="2">The sequence shown here is derived from an EMBL/GenBank/DDBJ whole genome shotgun (WGS) entry which is preliminary data.</text>
</comment>